<protein>
    <submittedName>
        <fullName evidence="1">Unannotated protein</fullName>
    </submittedName>
</protein>
<organism evidence="1">
    <name type="scientific">freshwater metagenome</name>
    <dbReference type="NCBI Taxonomy" id="449393"/>
    <lineage>
        <taxon>unclassified sequences</taxon>
        <taxon>metagenomes</taxon>
        <taxon>ecological metagenomes</taxon>
    </lineage>
</organism>
<sequence length="71" mass="7621">MQVLLKELTIVGSKGYNRPDFPEAIAAIGDGRIRGAQEIVTTRIGLDEVISGGFEVLADDRSSHVKILVSP</sequence>
<dbReference type="EMBL" id="CAFBPD010000173">
    <property type="protein sequence ID" value="CAB5013851.1"/>
    <property type="molecule type" value="Genomic_DNA"/>
</dbReference>
<dbReference type="AlphaFoldDB" id="A0A6J7QA40"/>
<accession>A0A6J7QA40</accession>
<gene>
    <name evidence="1" type="ORF">UFOPK4061_01005</name>
</gene>
<dbReference type="Gene3D" id="3.40.50.720">
    <property type="entry name" value="NAD(P)-binding Rossmann-like Domain"/>
    <property type="match status" value="1"/>
</dbReference>
<dbReference type="Gene3D" id="3.90.180.10">
    <property type="entry name" value="Medium-chain alcohol dehydrogenases, catalytic domain"/>
    <property type="match status" value="1"/>
</dbReference>
<reference evidence="1" key="1">
    <citation type="submission" date="2020-05" db="EMBL/GenBank/DDBJ databases">
        <authorList>
            <person name="Chiriac C."/>
            <person name="Salcher M."/>
            <person name="Ghai R."/>
            <person name="Kavagutti S V."/>
        </authorList>
    </citation>
    <scope>NUCLEOTIDE SEQUENCE</scope>
</reference>
<evidence type="ECO:0000313" key="1">
    <source>
        <dbReference type="EMBL" id="CAB5013851.1"/>
    </source>
</evidence>
<proteinExistence type="predicted"/>
<name>A0A6J7QA40_9ZZZZ</name>